<dbReference type="RefSeq" id="WP_159026097.1">
    <property type="nucleotide sequence ID" value="NZ_JADBGF010000001.1"/>
</dbReference>
<dbReference type="Pfam" id="PF05656">
    <property type="entry name" value="DUF805"/>
    <property type="match status" value="1"/>
</dbReference>
<feature type="transmembrane region" description="Helical" evidence="1">
    <location>
        <begin position="30"/>
        <end position="49"/>
    </location>
</feature>
<keyword evidence="1" id="KW-0472">Membrane</keyword>
<protein>
    <submittedName>
        <fullName evidence="2">Uncharacterized membrane protein YhaH (DUF805 family)</fullName>
    </submittedName>
</protein>
<organism evidence="2 3">
    <name type="scientific">Streptomyces stelliscabiei</name>
    <dbReference type="NCBI Taxonomy" id="146820"/>
    <lineage>
        <taxon>Bacteria</taxon>
        <taxon>Bacillati</taxon>
        <taxon>Actinomycetota</taxon>
        <taxon>Actinomycetes</taxon>
        <taxon>Kitasatosporales</taxon>
        <taxon>Streptomycetaceae</taxon>
        <taxon>Streptomyces</taxon>
    </lineage>
</organism>
<keyword evidence="1" id="KW-1133">Transmembrane helix</keyword>
<dbReference type="OrthoDB" id="9812349at2"/>
<keyword evidence="3" id="KW-1185">Reference proteome</keyword>
<evidence type="ECO:0000313" key="3">
    <source>
        <dbReference type="Proteomes" id="UP000629287"/>
    </source>
</evidence>
<evidence type="ECO:0000313" key="2">
    <source>
        <dbReference type="EMBL" id="MBE1594414.1"/>
    </source>
</evidence>
<dbReference type="InterPro" id="IPR008523">
    <property type="entry name" value="DUF805"/>
</dbReference>
<dbReference type="GeneID" id="86833847"/>
<keyword evidence="1" id="KW-0812">Transmembrane</keyword>
<dbReference type="EMBL" id="JADBGF010000001">
    <property type="protein sequence ID" value="MBE1594414.1"/>
    <property type="molecule type" value="Genomic_DNA"/>
</dbReference>
<dbReference type="GO" id="GO:0016020">
    <property type="term" value="C:membrane"/>
    <property type="evidence" value="ECO:0007669"/>
    <property type="project" value="InterPro"/>
</dbReference>
<accession>A0A8I0NZ13</accession>
<sequence length="55" mass="5883">MTSMPFADAARVCPTGKYATFSGRTRRAEYWWFALLCVLATGAVAGIGSQPGPRS</sequence>
<name>A0A8I0NZ13_9ACTN</name>
<dbReference type="Proteomes" id="UP000629287">
    <property type="component" value="Unassembled WGS sequence"/>
</dbReference>
<dbReference type="AlphaFoldDB" id="A0A8I0NZ13"/>
<evidence type="ECO:0000256" key="1">
    <source>
        <dbReference type="SAM" id="Phobius"/>
    </source>
</evidence>
<reference evidence="2 3" key="1">
    <citation type="submission" date="2020-10" db="EMBL/GenBank/DDBJ databases">
        <title>Sequencing the genomes of 1000 actinobacteria strains.</title>
        <authorList>
            <person name="Klenk H.-P."/>
        </authorList>
    </citation>
    <scope>NUCLEOTIDE SEQUENCE [LARGE SCALE GENOMIC DNA]</scope>
    <source>
        <strain evidence="2 3">DSM 41803</strain>
    </source>
</reference>
<proteinExistence type="predicted"/>
<comment type="caution">
    <text evidence="2">The sequence shown here is derived from an EMBL/GenBank/DDBJ whole genome shotgun (WGS) entry which is preliminary data.</text>
</comment>
<gene>
    <name evidence="2" type="ORF">H4687_000543</name>
</gene>